<evidence type="ECO:0000256" key="6">
    <source>
        <dbReference type="PROSITE-ProRule" id="PRU00169"/>
    </source>
</evidence>
<evidence type="ECO:0000313" key="10">
    <source>
        <dbReference type="Proteomes" id="UP000316921"/>
    </source>
</evidence>
<comment type="catalytic activity">
    <reaction evidence="1">
        <text>ATP + protein L-histidine = ADP + protein N-phospho-L-histidine.</text>
        <dbReference type="EC" id="2.7.13.3"/>
    </reaction>
</comment>
<accession>A0A518BR02</accession>
<dbReference type="RefSeq" id="WP_145069214.1">
    <property type="nucleotide sequence ID" value="NZ_CP036287.1"/>
</dbReference>
<protein>
    <recommendedName>
        <fullName evidence="2">histidine kinase</fullName>
        <ecNumber evidence="2">2.7.13.3</ecNumber>
    </recommendedName>
</protein>
<evidence type="ECO:0000259" key="7">
    <source>
        <dbReference type="PROSITE" id="PS50109"/>
    </source>
</evidence>
<keyword evidence="4 9" id="KW-0808">Transferase</keyword>
<dbReference type="InterPro" id="IPR036890">
    <property type="entry name" value="HATPase_C_sf"/>
</dbReference>
<dbReference type="Pfam" id="PF00072">
    <property type="entry name" value="Response_reg"/>
    <property type="match status" value="1"/>
</dbReference>
<dbReference type="Gene3D" id="1.10.287.130">
    <property type="match status" value="1"/>
</dbReference>
<evidence type="ECO:0000313" key="9">
    <source>
        <dbReference type="EMBL" id="QDU69376.1"/>
    </source>
</evidence>
<dbReference type="CDD" id="cd00082">
    <property type="entry name" value="HisKA"/>
    <property type="match status" value="1"/>
</dbReference>
<dbReference type="EC" id="2.7.13.3" evidence="2"/>
<evidence type="ECO:0000256" key="1">
    <source>
        <dbReference type="ARBA" id="ARBA00000085"/>
    </source>
</evidence>
<dbReference type="InterPro" id="IPR005467">
    <property type="entry name" value="His_kinase_dom"/>
</dbReference>
<keyword evidence="5" id="KW-0418">Kinase</keyword>
<dbReference type="PANTHER" id="PTHR42878:SF15">
    <property type="entry name" value="BACTERIOPHYTOCHROME"/>
    <property type="match status" value="1"/>
</dbReference>
<dbReference type="CDD" id="cd00075">
    <property type="entry name" value="HATPase"/>
    <property type="match status" value="1"/>
</dbReference>
<evidence type="ECO:0000256" key="2">
    <source>
        <dbReference type="ARBA" id="ARBA00012438"/>
    </source>
</evidence>
<keyword evidence="3 6" id="KW-0597">Phosphoprotein</keyword>
<evidence type="ECO:0000259" key="8">
    <source>
        <dbReference type="PROSITE" id="PS50110"/>
    </source>
</evidence>
<organism evidence="9 10">
    <name type="scientific">Engelhardtia mirabilis</name>
    <dbReference type="NCBI Taxonomy" id="2528011"/>
    <lineage>
        <taxon>Bacteria</taxon>
        <taxon>Pseudomonadati</taxon>
        <taxon>Planctomycetota</taxon>
        <taxon>Planctomycetia</taxon>
        <taxon>Planctomycetia incertae sedis</taxon>
        <taxon>Engelhardtia</taxon>
    </lineage>
</organism>
<dbReference type="KEGG" id="pbap:Pla133_44950"/>
<dbReference type="SUPFAM" id="SSF55874">
    <property type="entry name" value="ATPase domain of HSP90 chaperone/DNA topoisomerase II/histidine kinase"/>
    <property type="match status" value="1"/>
</dbReference>
<dbReference type="GO" id="GO:0000156">
    <property type="term" value="F:phosphorelay response regulator activity"/>
    <property type="evidence" value="ECO:0007669"/>
    <property type="project" value="TreeGrafter"/>
</dbReference>
<dbReference type="Gene3D" id="3.40.50.2300">
    <property type="match status" value="1"/>
</dbReference>
<feature type="modified residue" description="4-aspartylphosphate" evidence="6">
    <location>
        <position position="56"/>
    </location>
</feature>
<evidence type="ECO:0000256" key="4">
    <source>
        <dbReference type="ARBA" id="ARBA00022679"/>
    </source>
</evidence>
<dbReference type="InterPro" id="IPR003661">
    <property type="entry name" value="HisK_dim/P_dom"/>
</dbReference>
<dbReference type="PRINTS" id="PR00344">
    <property type="entry name" value="BCTRLSENSOR"/>
</dbReference>
<evidence type="ECO:0000256" key="5">
    <source>
        <dbReference type="ARBA" id="ARBA00022777"/>
    </source>
</evidence>
<dbReference type="GO" id="GO:0030295">
    <property type="term" value="F:protein kinase activator activity"/>
    <property type="evidence" value="ECO:0007669"/>
    <property type="project" value="TreeGrafter"/>
</dbReference>
<dbReference type="AlphaFoldDB" id="A0A518BR02"/>
<proteinExistence type="predicted"/>
<dbReference type="PROSITE" id="PS50110">
    <property type="entry name" value="RESPONSE_REGULATORY"/>
    <property type="match status" value="1"/>
</dbReference>
<gene>
    <name evidence="9" type="primary">cph1_3</name>
    <name evidence="9" type="ORF">Pla133_44950</name>
</gene>
<dbReference type="SMART" id="SM00448">
    <property type="entry name" value="REC"/>
    <property type="match status" value="1"/>
</dbReference>
<dbReference type="PANTHER" id="PTHR42878">
    <property type="entry name" value="TWO-COMPONENT HISTIDINE KINASE"/>
    <property type="match status" value="1"/>
</dbReference>
<dbReference type="SMART" id="SM00387">
    <property type="entry name" value="HATPase_c"/>
    <property type="match status" value="1"/>
</dbReference>
<dbReference type="Gene3D" id="3.30.565.10">
    <property type="entry name" value="Histidine kinase-like ATPase, C-terminal domain"/>
    <property type="match status" value="1"/>
</dbReference>
<dbReference type="GO" id="GO:0007234">
    <property type="term" value="P:osmosensory signaling via phosphorelay pathway"/>
    <property type="evidence" value="ECO:0007669"/>
    <property type="project" value="TreeGrafter"/>
</dbReference>
<dbReference type="EMBL" id="CP036287">
    <property type="protein sequence ID" value="QDU69376.1"/>
    <property type="molecule type" value="Genomic_DNA"/>
</dbReference>
<name>A0A518BR02_9BACT</name>
<feature type="domain" description="Response regulatory" evidence="8">
    <location>
        <begin position="4"/>
        <end position="121"/>
    </location>
</feature>
<dbReference type="InterPro" id="IPR011006">
    <property type="entry name" value="CheY-like_superfamily"/>
</dbReference>
<feature type="domain" description="Histidine kinase" evidence="7">
    <location>
        <begin position="151"/>
        <end position="368"/>
    </location>
</feature>
<dbReference type="SUPFAM" id="SSF52172">
    <property type="entry name" value="CheY-like"/>
    <property type="match status" value="1"/>
</dbReference>
<dbReference type="InterPro" id="IPR003594">
    <property type="entry name" value="HATPase_dom"/>
</dbReference>
<sequence length="372" mass="41173">MLRFVLLIEDEDAHAELISRQLIRLGAPYLRVERARNLIEGLEAIETRPPDAVLLDLGLPDTDRRKTVARFVAAAPRMPVVVLTSENNDNVGAEAVGEGADDFIVKGDADGRTTLRALRYAVERKRHSRQLLLYAKELQQANESLRHFSQLVAHELKQPLNPMLLNCAVLRRELTDPSQTALDSIGDIESAVRDMSRLVNDMLSFARFSAVRTPQEESSVGEVLVDVLSRLNAEIRERGASIAAEKMPAIRAHESLLRQLFLNLIGNALKHGKAEEPAIEIRCRELQEHFEFEVEDDGEGIASEYRSSAFDMFCRAGRTTDARGEPIDGSGIGLALCRMIVEHHGGTIGIRSGAQGGCVVWFRLPKAGLPET</sequence>
<keyword evidence="10" id="KW-1185">Reference proteome</keyword>
<dbReference type="Proteomes" id="UP000316921">
    <property type="component" value="Chromosome"/>
</dbReference>
<dbReference type="Pfam" id="PF00512">
    <property type="entry name" value="HisKA"/>
    <property type="match status" value="1"/>
</dbReference>
<dbReference type="InterPro" id="IPR004358">
    <property type="entry name" value="Sig_transdc_His_kin-like_C"/>
</dbReference>
<dbReference type="CDD" id="cd00156">
    <property type="entry name" value="REC"/>
    <property type="match status" value="1"/>
</dbReference>
<dbReference type="Pfam" id="PF02518">
    <property type="entry name" value="HATPase_c"/>
    <property type="match status" value="1"/>
</dbReference>
<dbReference type="PROSITE" id="PS50109">
    <property type="entry name" value="HIS_KIN"/>
    <property type="match status" value="1"/>
</dbReference>
<dbReference type="GO" id="GO:0000155">
    <property type="term" value="F:phosphorelay sensor kinase activity"/>
    <property type="evidence" value="ECO:0007669"/>
    <property type="project" value="InterPro"/>
</dbReference>
<reference evidence="9 10" key="1">
    <citation type="submission" date="2019-02" db="EMBL/GenBank/DDBJ databases">
        <title>Deep-cultivation of Planctomycetes and their phenomic and genomic characterization uncovers novel biology.</title>
        <authorList>
            <person name="Wiegand S."/>
            <person name="Jogler M."/>
            <person name="Boedeker C."/>
            <person name="Pinto D."/>
            <person name="Vollmers J."/>
            <person name="Rivas-Marin E."/>
            <person name="Kohn T."/>
            <person name="Peeters S.H."/>
            <person name="Heuer A."/>
            <person name="Rast P."/>
            <person name="Oberbeckmann S."/>
            <person name="Bunk B."/>
            <person name="Jeske O."/>
            <person name="Meyerdierks A."/>
            <person name="Storesund J.E."/>
            <person name="Kallscheuer N."/>
            <person name="Luecker S."/>
            <person name="Lage O.M."/>
            <person name="Pohl T."/>
            <person name="Merkel B.J."/>
            <person name="Hornburger P."/>
            <person name="Mueller R.-W."/>
            <person name="Bruemmer F."/>
            <person name="Labrenz M."/>
            <person name="Spormann A.M."/>
            <person name="Op den Camp H."/>
            <person name="Overmann J."/>
            <person name="Amann R."/>
            <person name="Jetten M.S.M."/>
            <person name="Mascher T."/>
            <person name="Medema M.H."/>
            <person name="Devos D.P."/>
            <person name="Kaster A.-K."/>
            <person name="Ovreas L."/>
            <person name="Rohde M."/>
            <person name="Galperin M.Y."/>
            <person name="Jogler C."/>
        </authorList>
    </citation>
    <scope>NUCLEOTIDE SEQUENCE [LARGE SCALE GENOMIC DNA]</scope>
    <source>
        <strain evidence="9 10">Pla133</strain>
    </source>
</reference>
<dbReference type="InterPro" id="IPR050351">
    <property type="entry name" value="BphY/WalK/GraS-like"/>
</dbReference>
<evidence type="ECO:0000256" key="3">
    <source>
        <dbReference type="ARBA" id="ARBA00022553"/>
    </source>
</evidence>
<dbReference type="InterPro" id="IPR001789">
    <property type="entry name" value="Sig_transdc_resp-reg_receiver"/>
</dbReference>
<dbReference type="SMART" id="SM00388">
    <property type="entry name" value="HisKA"/>
    <property type="match status" value="1"/>
</dbReference>